<dbReference type="Pfam" id="PF00133">
    <property type="entry name" value="tRNA-synt_1"/>
    <property type="match status" value="1"/>
</dbReference>
<dbReference type="SUPFAM" id="SSF52374">
    <property type="entry name" value="Nucleotidylyl transferase"/>
    <property type="match status" value="1"/>
</dbReference>
<feature type="domain" description="Aminoacyl-tRNA synthetase class Ia" evidence="13">
    <location>
        <begin position="31"/>
        <end position="629"/>
    </location>
</feature>
<dbReference type="Gene3D" id="3.40.50.620">
    <property type="entry name" value="HUPs"/>
    <property type="match status" value="2"/>
</dbReference>
<keyword evidence="2" id="KW-0963">Cytoplasm</keyword>
<dbReference type="AlphaFoldDB" id="A0A329BP23"/>
<keyword evidence="3 11" id="KW-0436">Ligase</keyword>
<dbReference type="SUPFAM" id="SSF50677">
    <property type="entry name" value="ValRS/IleRS/LeuRS editing domain"/>
    <property type="match status" value="1"/>
</dbReference>
<dbReference type="GO" id="GO:0005524">
    <property type="term" value="F:ATP binding"/>
    <property type="evidence" value="ECO:0007669"/>
    <property type="project" value="UniProtKB-KW"/>
</dbReference>
<keyword evidence="5 11" id="KW-0067">ATP-binding</keyword>
<dbReference type="NCBIfam" id="NF000540">
    <property type="entry name" value="alt_ValS"/>
    <property type="match status" value="1"/>
</dbReference>
<dbReference type="NCBIfam" id="NF009687">
    <property type="entry name" value="PRK13208.1"/>
    <property type="match status" value="1"/>
</dbReference>
<dbReference type="InterPro" id="IPR001412">
    <property type="entry name" value="aa-tRNA-synth_I_CS"/>
</dbReference>
<evidence type="ECO:0000256" key="10">
    <source>
        <dbReference type="ARBA" id="ARBA00047552"/>
    </source>
</evidence>
<keyword evidence="7" id="KW-0175">Coiled coil</keyword>
<dbReference type="InterPro" id="IPR022874">
    <property type="entry name" value="Valine-tRNA_ligase_type_2"/>
</dbReference>
<evidence type="ECO:0000256" key="7">
    <source>
        <dbReference type="ARBA" id="ARBA00023054"/>
    </source>
</evidence>
<reference evidence="15 16" key="1">
    <citation type="submission" date="2018-06" db="EMBL/GenBank/DDBJ databases">
        <title>Genomic Encyclopedia of Type Strains, Phase III (KMG-III): the genomes of soil and plant-associated and newly described type strains.</title>
        <authorList>
            <person name="Whitman W."/>
        </authorList>
    </citation>
    <scope>NUCLEOTIDE SEQUENCE [LARGE SCALE GENOMIC DNA]</scope>
    <source>
        <strain evidence="15 16">LMG 23644</strain>
    </source>
</reference>
<organism evidence="15 16">
    <name type="scientific">Paraburkholderia bryophila</name>
    <dbReference type="NCBI Taxonomy" id="420952"/>
    <lineage>
        <taxon>Bacteria</taxon>
        <taxon>Pseudomonadati</taxon>
        <taxon>Pseudomonadota</taxon>
        <taxon>Betaproteobacteria</taxon>
        <taxon>Burkholderiales</taxon>
        <taxon>Burkholderiaceae</taxon>
        <taxon>Paraburkholderia</taxon>
    </lineage>
</organism>
<sequence>MKSQPFSPESPLPLTRNIPDKPKLEGIETHWTQQWESQRTYAFDRHAERDAVFSIDTPPPTVSGSLHVGHVFSYTHTDIIARFQRMRGKTVFYPMGWDDNGLPTERRVENYYGVVCDPEAAYDPGYRTADVVPSQRSSYARISRRNFLELCHQLTKIDEIAFRNLFIRLGISVDWSLAYATIDERAQRISQRALLRNLQRGELYSQQAPCLWDVTFQTAIAQAELEDREIASAYHDLRFVDADGNGVMVSTTRPELLPSCVALVAHPNDERFRPLIGGRVRCPLFGMDVPVMTHALADPAKGTGLAMICTFGDLTDVIWWRELNLPTRAVIGKEGRLAREAPDWIELPEGRASYLQIAGCTVAQARQRIVEMLTSSGDLIGPPRPLTHAVKFFEKGDRPLEIIATRQWYLRNGGRDPALRDELLRSGEALRWYPAFMGSRYANWVGGLNGDWLISRQRMFGVPIPLWYPLDSQGQPDFGAPIRPDESTLPIDPRSHVPPGFAEHQRGQRGGFIGETDIMDTWATSSLTPQIAARWEETDGCFERVFPMDLRPQGHDIIRTWLFSTVVRSHLETKQLPRKNAMLSGWILDPDRKKMAKSKGNVVTPTALLDAHGSDGVRYWAALGRPGMDAVFDETQMKNGRRLALKLLNVSKFALGFAHAADATLTEPLDRAMIGRLAKIVELATAALASLDYSKAIEQTEAFFWWYCDDYVELVKGRAHGTGSGAASAHRALAESLSVLQRLFAPFLPFAAEECWSWWNSQSVHRAPWPEVGSIEALAGPAETIATVDVVTDVLREIRRVKSESKLSMKARVAHLIVNDSAQRLALLRSVEHDLRDAGQVDQIEMTESESFRVSVTLA</sequence>
<dbReference type="InterPro" id="IPR014729">
    <property type="entry name" value="Rossmann-like_a/b/a_fold"/>
</dbReference>
<protein>
    <recommendedName>
        <fullName evidence="1">valine--tRNA ligase</fullName>
        <ecNumber evidence="1">6.1.1.9</ecNumber>
    </recommendedName>
    <alternativeName>
        <fullName evidence="9">Valyl-tRNA synthetase</fullName>
    </alternativeName>
</protein>
<dbReference type="GO" id="GO:0002161">
    <property type="term" value="F:aminoacyl-tRNA deacylase activity"/>
    <property type="evidence" value="ECO:0007669"/>
    <property type="project" value="InterPro"/>
</dbReference>
<comment type="caution">
    <text evidence="15">The sequence shown here is derived from an EMBL/GenBank/DDBJ whole genome shotgun (WGS) entry which is preliminary data.</text>
</comment>
<dbReference type="Proteomes" id="UP000248918">
    <property type="component" value="Unassembled WGS sequence"/>
</dbReference>
<evidence type="ECO:0000256" key="3">
    <source>
        <dbReference type="ARBA" id="ARBA00022598"/>
    </source>
</evidence>
<keyword evidence="8 11" id="KW-0030">Aminoacyl-tRNA synthetase</keyword>
<feature type="region of interest" description="Disordered" evidence="12">
    <location>
        <begin position="1"/>
        <end position="22"/>
    </location>
</feature>
<dbReference type="SUPFAM" id="SSF47323">
    <property type="entry name" value="Anticodon-binding domain of a subclass of class I aminoacyl-tRNA synthetases"/>
    <property type="match status" value="1"/>
</dbReference>
<dbReference type="PANTHER" id="PTHR11946">
    <property type="entry name" value="VALYL-TRNA SYNTHETASES"/>
    <property type="match status" value="1"/>
</dbReference>
<dbReference type="RefSeq" id="WP_111935188.1">
    <property type="nucleotide sequence ID" value="NZ_CADFFP010000011.1"/>
</dbReference>
<dbReference type="CDD" id="cd07962">
    <property type="entry name" value="Anticodon_Ia_Val"/>
    <property type="match status" value="1"/>
</dbReference>
<evidence type="ECO:0000256" key="4">
    <source>
        <dbReference type="ARBA" id="ARBA00022741"/>
    </source>
</evidence>
<dbReference type="InterPro" id="IPR013155">
    <property type="entry name" value="M/V/L/I-tRNA-synth_anticd-bd"/>
</dbReference>
<evidence type="ECO:0000256" key="6">
    <source>
        <dbReference type="ARBA" id="ARBA00022917"/>
    </source>
</evidence>
<evidence type="ECO:0000259" key="13">
    <source>
        <dbReference type="Pfam" id="PF00133"/>
    </source>
</evidence>
<evidence type="ECO:0000256" key="5">
    <source>
        <dbReference type="ARBA" id="ARBA00022840"/>
    </source>
</evidence>
<evidence type="ECO:0000259" key="14">
    <source>
        <dbReference type="Pfam" id="PF08264"/>
    </source>
</evidence>
<evidence type="ECO:0000256" key="11">
    <source>
        <dbReference type="RuleBase" id="RU363035"/>
    </source>
</evidence>
<evidence type="ECO:0000256" key="9">
    <source>
        <dbReference type="ARBA" id="ARBA00029936"/>
    </source>
</evidence>
<dbReference type="InterPro" id="IPR048044">
    <property type="entry name" value="Valyl-tRNA_ligase_actino"/>
</dbReference>
<dbReference type="EMBL" id="QLTK01000034">
    <property type="protein sequence ID" value="RAS20714.1"/>
    <property type="molecule type" value="Genomic_DNA"/>
</dbReference>
<dbReference type="PANTHER" id="PTHR11946:SF93">
    <property type="entry name" value="VALINE--TRNA LIGASE, CHLOROPLASTIC_MITOCHONDRIAL 2"/>
    <property type="match status" value="1"/>
</dbReference>
<feature type="domain" description="Methionyl/Valyl/Leucyl/Isoleucyl-tRNA synthetase anticodon-binding" evidence="14">
    <location>
        <begin position="670"/>
        <end position="812"/>
    </location>
</feature>
<accession>A0A329BP23</accession>
<evidence type="ECO:0000313" key="16">
    <source>
        <dbReference type="Proteomes" id="UP000248918"/>
    </source>
</evidence>
<dbReference type="Pfam" id="PF08264">
    <property type="entry name" value="Anticodon_1"/>
    <property type="match status" value="1"/>
</dbReference>
<dbReference type="InterPro" id="IPR002303">
    <property type="entry name" value="Valyl-tRNA_ligase"/>
</dbReference>
<comment type="similarity">
    <text evidence="11">Belongs to the class-I aminoacyl-tRNA synthetase family.</text>
</comment>
<name>A0A329BP23_9BURK</name>
<dbReference type="EC" id="6.1.1.9" evidence="1"/>
<dbReference type="Gene3D" id="3.90.740.10">
    <property type="entry name" value="Valyl/Leucyl/Isoleucyl-tRNA synthetase, editing domain"/>
    <property type="match status" value="1"/>
</dbReference>
<dbReference type="HAMAP" id="MF_02005">
    <property type="entry name" value="Val_tRNA_synth_type2"/>
    <property type="match status" value="1"/>
</dbReference>
<dbReference type="InterPro" id="IPR009080">
    <property type="entry name" value="tRNAsynth_Ia_anticodon-bd"/>
</dbReference>
<dbReference type="GO" id="GO:0005829">
    <property type="term" value="C:cytosol"/>
    <property type="evidence" value="ECO:0007669"/>
    <property type="project" value="TreeGrafter"/>
</dbReference>
<gene>
    <name evidence="15" type="ORF">BX591_13424</name>
</gene>
<evidence type="ECO:0000313" key="15">
    <source>
        <dbReference type="EMBL" id="RAS20714.1"/>
    </source>
</evidence>
<dbReference type="PROSITE" id="PS00178">
    <property type="entry name" value="AA_TRNA_LIGASE_I"/>
    <property type="match status" value="1"/>
</dbReference>
<dbReference type="InterPro" id="IPR002300">
    <property type="entry name" value="aa-tRNA-synth_Ia"/>
</dbReference>
<keyword evidence="4 11" id="KW-0547">Nucleotide-binding</keyword>
<dbReference type="GO" id="GO:0006438">
    <property type="term" value="P:valyl-tRNA aminoacylation"/>
    <property type="evidence" value="ECO:0007669"/>
    <property type="project" value="InterPro"/>
</dbReference>
<dbReference type="OrthoDB" id="9810365at2"/>
<keyword evidence="6 11" id="KW-0648">Protein biosynthesis</keyword>
<evidence type="ECO:0000256" key="12">
    <source>
        <dbReference type="SAM" id="MobiDB-lite"/>
    </source>
</evidence>
<dbReference type="GO" id="GO:0004832">
    <property type="term" value="F:valine-tRNA ligase activity"/>
    <property type="evidence" value="ECO:0007669"/>
    <property type="project" value="UniProtKB-EC"/>
</dbReference>
<dbReference type="PRINTS" id="PR00986">
    <property type="entry name" value="TRNASYNTHVAL"/>
</dbReference>
<evidence type="ECO:0000256" key="1">
    <source>
        <dbReference type="ARBA" id="ARBA00013169"/>
    </source>
</evidence>
<evidence type="ECO:0000256" key="2">
    <source>
        <dbReference type="ARBA" id="ARBA00022490"/>
    </source>
</evidence>
<evidence type="ECO:0000256" key="8">
    <source>
        <dbReference type="ARBA" id="ARBA00023146"/>
    </source>
</evidence>
<dbReference type="InterPro" id="IPR033705">
    <property type="entry name" value="Anticodon_Ia_Val"/>
</dbReference>
<dbReference type="InterPro" id="IPR009008">
    <property type="entry name" value="Val/Leu/Ile-tRNA-synth_edit"/>
</dbReference>
<comment type="catalytic activity">
    <reaction evidence="10">
        <text>tRNA(Val) + L-valine + ATP = L-valyl-tRNA(Val) + AMP + diphosphate</text>
        <dbReference type="Rhea" id="RHEA:10704"/>
        <dbReference type="Rhea" id="RHEA-COMP:9672"/>
        <dbReference type="Rhea" id="RHEA-COMP:9708"/>
        <dbReference type="ChEBI" id="CHEBI:30616"/>
        <dbReference type="ChEBI" id="CHEBI:33019"/>
        <dbReference type="ChEBI" id="CHEBI:57762"/>
        <dbReference type="ChEBI" id="CHEBI:78442"/>
        <dbReference type="ChEBI" id="CHEBI:78537"/>
        <dbReference type="ChEBI" id="CHEBI:456215"/>
        <dbReference type="EC" id="6.1.1.9"/>
    </reaction>
</comment>
<proteinExistence type="inferred from homology"/>
<dbReference type="Gene3D" id="1.10.730.10">
    <property type="entry name" value="Isoleucyl-tRNA Synthetase, Domain 1"/>
    <property type="match status" value="1"/>
</dbReference>